<organism evidence="1 2">
    <name type="scientific">Dissulfuribacter thermophilus</name>
    <dbReference type="NCBI Taxonomy" id="1156395"/>
    <lineage>
        <taxon>Bacteria</taxon>
        <taxon>Pseudomonadati</taxon>
        <taxon>Thermodesulfobacteriota</taxon>
        <taxon>Dissulfuribacteria</taxon>
        <taxon>Dissulfuribacterales</taxon>
        <taxon>Dissulfuribacteraceae</taxon>
        <taxon>Dissulfuribacter</taxon>
    </lineage>
</organism>
<protein>
    <submittedName>
        <fullName evidence="1">Uncharacterized protein</fullName>
    </submittedName>
</protein>
<sequence length="45" mass="5096">MEVKVQSIDEKDSLLHIYLNVFCDNIYMKEEVRGKSLKGAPAGII</sequence>
<dbReference type="STRING" id="1156395.DBT_0184"/>
<comment type="caution">
    <text evidence="1">The sequence shown here is derived from an EMBL/GenBank/DDBJ whole genome shotgun (WGS) entry which is preliminary data.</text>
</comment>
<name>A0A1B9F8U6_9BACT</name>
<gene>
    <name evidence="1" type="ORF">DBT_0184</name>
</gene>
<dbReference type="AlphaFoldDB" id="A0A1B9F8U6"/>
<dbReference type="EMBL" id="MAGO01000001">
    <property type="protein sequence ID" value="OCC16367.1"/>
    <property type="molecule type" value="Genomic_DNA"/>
</dbReference>
<proteinExistence type="predicted"/>
<evidence type="ECO:0000313" key="2">
    <source>
        <dbReference type="Proteomes" id="UP000093080"/>
    </source>
</evidence>
<dbReference type="Proteomes" id="UP000093080">
    <property type="component" value="Unassembled WGS sequence"/>
</dbReference>
<reference evidence="1 2" key="1">
    <citation type="submission" date="2016-06" db="EMBL/GenBank/DDBJ databases">
        <title>Respiratory ammonification of nitrate coupled to the oxidation of elemental sulfur in deep-sea autotrophic thermophilic bacteria.</title>
        <authorList>
            <person name="Slobodkina G.B."/>
            <person name="Mardanov A.V."/>
            <person name="Ravin N.V."/>
            <person name="Frolova A.A."/>
            <person name="Viryasiv M.B."/>
            <person name="Chernyh N.A."/>
            <person name="Bonch-Osmolovskaya E.A."/>
            <person name="Slobodkin A.I."/>
        </authorList>
    </citation>
    <scope>NUCLEOTIDE SEQUENCE [LARGE SCALE GENOMIC DNA]</scope>
    <source>
        <strain evidence="1 2">S69</strain>
    </source>
</reference>
<accession>A0A1B9F8U6</accession>
<evidence type="ECO:0000313" key="1">
    <source>
        <dbReference type="EMBL" id="OCC16367.1"/>
    </source>
</evidence>
<keyword evidence="2" id="KW-1185">Reference proteome</keyword>